<feature type="active site" description="Proton acceptor" evidence="8">
    <location>
        <position position="69"/>
    </location>
</feature>
<dbReference type="GO" id="GO:0009073">
    <property type="term" value="P:aromatic amino acid family biosynthetic process"/>
    <property type="evidence" value="ECO:0007669"/>
    <property type="project" value="UniProtKB-KW"/>
</dbReference>
<dbReference type="PANTHER" id="PTHR21089:SF1">
    <property type="entry name" value="BIFUNCTIONAL 3-DEHYDROQUINATE DEHYDRATASE_SHIKIMATE DEHYDROGENASE, CHLOROPLASTIC"/>
    <property type="match status" value="1"/>
</dbReference>
<dbReference type="InterPro" id="IPR013708">
    <property type="entry name" value="Shikimate_DH-bd_N"/>
</dbReference>
<dbReference type="InterPro" id="IPR011342">
    <property type="entry name" value="Shikimate_DH"/>
</dbReference>
<feature type="binding site" evidence="8">
    <location>
        <position position="216"/>
    </location>
    <ligand>
        <name>NADP(+)</name>
        <dbReference type="ChEBI" id="CHEBI:58349"/>
    </ligand>
</feature>
<evidence type="ECO:0000256" key="4">
    <source>
        <dbReference type="ARBA" id="ARBA00022857"/>
    </source>
</evidence>
<feature type="binding site" evidence="8">
    <location>
        <begin position="152"/>
        <end position="157"/>
    </location>
    <ligand>
        <name>NADP(+)</name>
        <dbReference type="ChEBI" id="CHEBI:58349"/>
    </ligand>
</feature>
<dbReference type="AlphaFoldDB" id="A0A1I4RMP2"/>
<evidence type="ECO:0000313" key="13">
    <source>
        <dbReference type="Proteomes" id="UP000199611"/>
    </source>
</evidence>
<dbReference type="RefSeq" id="WP_093393472.1">
    <property type="nucleotide sequence ID" value="NZ_FOUU01000001.1"/>
</dbReference>
<dbReference type="Pfam" id="PF18317">
    <property type="entry name" value="SDH_C"/>
    <property type="match status" value="1"/>
</dbReference>
<keyword evidence="4 8" id="KW-0521">NADP</keyword>
<comment type="subunit">
    <text evidence="8">Homodimer.</text>
</comment>
<organism evidence="12 13">
    <name type="scientific">Thermodesulforhabdus norvegica</name>
    <dbReference type="NCBI Taxonomy" id="39841"/>
    <lineage>
        <taxon>Bacteria</taxon>
        <taxon>Pseudomonadati</taxon>
        <taxon>Thermodesulfobacteriota</taxon>
        <taxon>Syntrophobacteria</taxon>
        <taxon>Syntrophobacterales</taxon>
        <taxon>Thermodesulforhabdaceae</taxon>
        <taxon>Thermodesulforhabdus</taxon>
    </lineage>
</organism>
<evidence type="ECO:0000256" key="7">
    <source>
        <dbReference type="ARBA" id="ARBA00049442"/>
    </source>
</evidence>
<dbReference type="InterPro" id="IPR041121">
    <property type="entry name" value="SDH_C"/>
</dbReference>
<evidence type="ECO:0000256" key="6">
    <source>
        <dbReference type="ARBA" id="ARBA00023141"/>
    </source>
</evidence>
<dbReference type="Gene3D" id="3.40.50.10860">
    <property type="entry name" value="Leucine Dehydrogenase, chain A, domain 1"/>
    <property type="match status" value="1"/>
</dbReference>
<accession>A0A1I4RMP2</accession>
<dbReference type="EMBL" id="FOUU01000001">
    <property type="protein sequence ID" value="SFM53250.1"/>
    <property type="molecule type" value="Genomic_DNA"/>
</dbReference>
<dbReference type="SUPFAM" id="SSF51735">
    <property type="entry name" value="NAD(P)-binding Rossmann-fold domains"/>
    <property type="match status" value="1"/>
</dbReference>
<reference evidence="12 13" key="1">
    <citation type="submission" date="2016-10" db="EMBL/GenBank/DDBJ databases">
        <authorList>
            <person name="de Groot N.N."/>
        </authorList>
    </citation>
    <scope>NUCLEOTIDE SEQUENCE [LARGE SCALE GENOMIC DNA]</scope>
    <source>
        <strain evidence="12 13">DSM 9990</strain>
    </source>
</reference>
<name>A0A1I4RMP2_9BACT</name>
<evidence type="ECO:0000259" key="10">
    <source>
        <dbReference type="Pfam" id="PF08501"/>
    </source>
</evidence>
<sequence length="278" mass="30780">MIRCVQTRLFAVIGHPVKHSLSPAMMNAAFRALDIPAFYLALEVSDFLEDMKHITALGFDGLSVTIPHKESAMKLAVVDDEAARAIGAVNCLKRVDDVWRGKNTDWIGVVDSFKSRGIDISGKKALVLGAGGAARGVIYAALKMGAEVTVVNRTDEKAFSLADEFGINAVEHKSLKERVCDFQVVFQTTPVGMNGYPVEHFWPYDIFRPGMIVMDLVYRPAKTAFMKSAEERGCTVISGLDMLLYQGVAQFEWWFDRPAPLEAMKKALYEAAEQDDHV</sequence>
<comment type="similarity">
    <text evidence="8">Belongs to the shikimate dehydrogenase family.</text>
</comment>
<comment type="pathway">
    <text evidence="1 8">Metabolic intermediate biosynthesis; chorismate biosynthesis; chorismate from D-erythrose 4-phosphate and phosphoenolpyruvate: step 4/7.</text>
</comment>
<dbReference type="EC" id="1.1.1.25" evidence="2 8"/>
<evidence type="ECO:0000256" key="3">
    <source>
        <dbReference type="ARBA" id="ARBA00022605"/>
    </source>
</evidence>
<evidence type="ECO:0000259" key="11">
    <source>
        <dbReference type="Pfam" id="PF18317"/>
    </source>
</evidence>
<feature type="domain" description="SDH C-terminal" evidence="11">
    <location>
        <begin position="239"/>
        <end position="268"/>
    </location>
</feature>
<gene>
    <name evidence="8" type="primary">aroE</name>
    <name evidence="12" type="ORF">SAMN05660836_00692</name>
</gene>
<dbReference type="InterPro" id="IPR036291">
    <property type="entry name" value="NAD(P)-bd_dom_sf"/>
</dbReference>
<evidence type="ECO:0000313" key="12">
    <source>
        <dbReference type="EMBL" id="SFM53250.1"/>
    </source>
</evidence>
<keyword evidence="3 8" id="KW-0028">Amino-acid biosynthesis</keyword>
<keyword evidence="5 8" id="KW-0560">Oxidoreductase</keyword>
<feature type="binding site" evidence="8">
    <location>
        <begin position="129"/>
        <end position="133"/>
    </location>
    <ligand>
        <name>NADP(+)</name>
        <dbReference type="ChEBI" id="CHEBI:58349"/>
    </ligand>
</feature>
<dbReference type="NCBIfam" id="TIGR00507">
    <property type="entry name" value="aroE"/>
    <property type="match status" value="1"/>
</dbReference>
<dbReference type="GO" id="GO:0019632">
    <property type="term" value="P:shikimate metabolic process"/>
    <property type="evidence" value="ECO:0007669"/>
    <property type="project" value="InterPro"/>
</dbReference>
<evidence type="ECO:0000259" key="9">
    <source>
        <dbReference type="Pfam" id="PF01488"/>
    </source>
</evidence>
<dbReference type="GO" id="GO:0009423">
    <property type="term" value="P:chorismate biosynthetic process"/>
    <property type="evidence" value="ECO:0007669"/>
    <property type="project" value="UniProtKB-UniRule"/>
</dbReference>
<keyword evidence="6 8" id="KW-0057">Aromatic amino acid biosynthesis</keyword>
<proteinExistence type="inferred from homology"/>
<dbReference type="PANTHER" id="PTHR21089">
    <property type="entry name" value="SHIKIMATE DEHYDROGENASE"/>
    <property type="match status" value="1"/>
</dbReference>
<dbReference type="Pfam" id="PF08501">
    <property type="entry name" value="Shikimate_dh_N"/>
    <property type="match status" value="1"/>
</dbReference>
<protein>
    <recommendedName>
        <fullName evidence="2 8">Shikimate dehydrogenase (NADP(+))</fullName>
        <shortName evidence="8">SDH</shortName>
        <ecNumber evidence="2 8">1.1.1.25</ecNumber>
    </recommendedName>
</protein>
<dbReference type="SUPFAM" id="SSF53223">
    <property type="entry name" value="Aminoacid dehydrogenase-like, N-terminal domain"/>
    <property type="match status" value="1"/>
</dbReference>
<feature type="binding site" evidence="8">
    <location>
        <begin position="20"/>
        <end position="22"/>
    </location>
    <ligand>
        <name>shikimate</name>
        <dbReference type="ChEBI" id="CHEBI:36208"/>
    </ligand>
</feature>
<dbReference type="Gene3D" id="3.40.50.720">
    <property type="entry name" value="NAD(P)-binding Rossmann-like Domain"/>
    <property type="match status" value="1"/>
</dbReference>
<dbReference type="Proteomes" id="UP000199611">
    <property type="component" value="Unassembled WGS sequence"/>
</dbReference>
<dbReference type="GO" id="GO:0050661">
    <property type="term" value="F:NADP binding"/>
    <property type="evidence" value="ECO:0007669"/>
    <property type="project" value="InterPro"/>
</dbReference>
<comment type="catalytic activity">
    <reaction evidence="7 8">
        <text>shikimate + NADP(+) = 3-dehydroshikimate + NADPH + H(+)</text>
        <dbReference type="Rhea" id="RHEA:17737"/>
        <dbReference type="ChEBI" id="CHEBI:15378"/>
        <dbReference type="ChEBI" id="CHEBI:16630"/>
        <dbReference type="ChEBI" id="CHEBI:36208"/>
        <dbReference type="ChEBI" id="CHEBI:57783"/>
        <dbReference type="ChEBI" id="CHEBI:58349"/>
        <dbReference type="EC" id="1.1.1.25"/>
    </reaction>
</comment>
<feature type="binding site" evidence="8">
    <location>
        <position position="246"/>
    </location>
    <ligand>
        <name>shikimate</name>
        <dbReference type="ChEBI" id="CHEBI:36208"/>
    </ligand>
</feature>
<evidence type="ECO:0000256" key="1">
    <source>
        <dbReference type="ARBA" id="ARBA00004871"/>
    </source>
</evidence>
<feature type="binding site" evidence="8">
    <location>
        <position position="65"/>
    </location>
    <ligand>
        <name>shikimate</name>
        <dbReference type="ChEBI" id="CHEBI:36208"/>
    </ligand>
</feature>
<comment type="function">
    <text evidence="8">Involved in the biosynthesis of the chorismate, which leads to the biosynthesis of aromatic amino acids. Catalyzes the reversible NADPH linked reduction of 3-dehydroshikimate (DHSA) to yield shikimate (SA).</text>
</comment>
<dbReference type="Pfam" id="PF01488">
    <property type="entry name" value="Shikimate_DH"/>
    <property type="match status" value="1"/>
</dbReference>
<dbReference type="GO" id="GO:0004764">
    <property type="term" value="F:shikimate 3-dehydrogenase (NADP+) activity"/>
    <property type="evidence" value="ECO:0007669"/>
    <property type="project" value="UniProtKB-UniRule"/>
</dbReference>
<dbReference type="STRING" id="39841.SAMN05660836_00692"/>
<evidence type="ECO:0000256" key="5">
    <source>
        <dbReference type="ARBA" id="ARBA00023002"/>
    </source>
</evidence>
<dbReference type="InterPro" id="IPR006151">
    <property type="entry name" value="Shikm_DH/Glu-tRNA_Rdtase"/>
</dbReference>
<dbReference type="InterPro" id="IPR022893">
    <property type="entry name" value="Shikimate_DH_fam"/>
</dbReference>
<dbReference type="OrthoDB" id="9792692at2"/>
<feature type="domain" description="Quinate/shikimate 5-dehydrogenase/glutamyl-tRNA reductase" evidence="9">
    <location>
        <begin position="119"/>
        <end position="189"/>
    </location>
</feature>
<dbReference type="GO" id="GO:0008652">
    <property type="term" value="P:amino acid biosynthetic process"/>
    <property type="evidence" value="ECO:0007669"/>
    <property type="project" value="UniProtKB-KW"/>
</dbReference>
<feature type="domain" description="Shikimate dehydrogenase substrate binding N-terminal" evidence="10">
    <location>
        <begin position="12"/>
        <end position="92"/>
    </location>
</feature>
<dbReference type="HAMAP" id="MF_00222">
    <property type="entry name" value="Shikimate_DH_AroE"/>
    <property type="match status" value="1"/>
</dbReference>
<keyword evidence="13" id="KW-1185">Reference proteome</keyword>
<feature type="binding site" evidence="8">
    <location>
        <position position="90"/>
    </location>
    <ligand>
        <name>shikimate</name>
        <dbReference type="ChEBI" id="CHEBI:36208"/>
    </ligand>
</feature>
<feature type="binding site" evidence="8">
    <location>
        <position position="105"/>
    </location>
    <ligand>
        <name>shikimate</name>
        <dbReference type="ChEBI" id="CHEBI:36208"/>
    </ligand>
</feature>
<dbReference type="InterPro" id="IPR046346">
    <property type="entry name" value="Aminoacid_DH-like_N_sf"/>
</dbReference>
<dbReference type="CDD" id="cd01065">
    <property type="entry name" value="NAD_bind_Shikimate_DH"/>
    <property type="match status" value="1"/>
</dbReference>
<evidence type="ECO:0000256" key="8">
    <source>
        <dbReference type="HAMAP-Rule" id="MF_00222"/>
    </source>
</evidence>
<evidence type="ECO:0000256" key="2">
    <source>
        <dbReference type="ARBA" id="ARBA00012962"/>
    </source>
</evidence>
<feature type="binding site" evidence="8">
    <location>
        <position position="81"/>
    </location>
    <ligand>
        <name>NADP(+)</name>
        <dbReference type="ChEBI" id="CHEBI:58349"/>
    </ligand>
</feature>
<feature type="binding site" evidence="8">
    <location>
        <position position="218"/>
    </location>
    <ligand>
        <name>shikimate</name>
        <dbReference type="ChEBI" id="CHEBI:36208"/>
    </ligand>
</feature>
<feature type="binding site" evidence="8">
    <location>
        <position position="239"/>
    </location>
    <ligand>
        <name>NADP(+)</name>
        <dbReference type="ChEBI" id="CHEBI:58349"/>
    </ligand>
</feature>
<dbReference type="UniPathway" id="UPA00053">
    <property type="reaction ID" value="UER00087"/>
</dbReference>